<dbReference type="EMBL" id="NPDX01000003">
    <property type="protein sequence ID" value="PJZ84126.1"/>
    <property type="molecule type" value="Genomic_DNA"/>
</dbReference>
<reference evidence="1 2" key="1">
    <citation type="submission" date="2017-07" db="EMBL/GenBank/DDBJ databases">
        <title>Leptospira spp. isolated from tropical soils.</title>
        <authorList>
            <person name="Thibeaux R."/>
            <person name="Iraola G."/>
            <person name="Ferres I."/>
            <person name="Bierque E."/>
            <person name="Girault D."/>
            <person name="Soupe-Gilbert M.-E."/>
            <person name="Picardeau M."/>
            <person name="Goarant C."/>
        </authorList>
    </citation>
    <scope>NUCLEOTIDE SEQUENCE [LARGE SCALE GENOMIC DNA]</scope>
    <source>
        <strain evidence="1 2">FH2-B-A1</strain>
    </source>
</reference>
<protein>
    <submittedName>
        <fullName evidence="1">Uncharacterized protein</fullName>
    </submittedName>
</protein>
<sequence>MGSFPKISFFFFFIIIGSLSAHSLWIPEGNLGWEAANDCYLPLKKEIPPGPISPNLLNLDRSKMEDYARESAELRMASLNCFYNQVSKNLPNEDPLSEDLGEYFKASLLAGKDKEENFFSYEWRVLLSDSRPYPLTPGEVSLAKQWFESHLEIKKEITNLSIEYLSEKNPKNKYERYFDLFTGYYGSLLRERDKFLLSLSLESMKSYTDALKHRKEKAE</sequence>
<gene>
    <name evidence="1" type="ORF">CH364_12335</name>
</gene>
<dbReference type="RefSeq" id="WP_100744598.1">
    <property type="nucleotide sequence ID" value="NZ_NPDW01000002.1"/>
</dbReference>
<evidence type="ECO:0000313" key="2">
    <source>
        <dbReference type="Proteomes" id="UP000232145"/>
    </source>
</evidence>
<evidence type="ECO:0000313" key="1">
    <source>
        <dbReference type="EMBL" id="PJZ84126.1"/>
    </source>
</evidence>
<accession>A0A2N0AIJ4</accession>
<dbReference type="Proteomes" id="UP000232145">
    <property type="component" value="Unassembled WGS sequence"/>
</dbReference>
<organism evidence="1 2">
    <name type="scientific">Leptospira harrisiae</name>
    <dbReference type="NCBI Taxonomy" id="2023189"/>
    <lineage>
        <taxon>Bacteria</taxon>
        <taxon>Pseudomonadati</taxon>
        <taxon>Spirochaetota</taxon>
        <taxon>Spirochaetia</taxon>
        <taxon>Leptospirales</taxon>
        <taxon>Leptospiraceae</taxon>
        <taxon>Leptospira</taxon>
    </lineage>
</organism>
<name>A0A2N0AIJ4_9LEPT</name>
<comment type="caution">
    <text evidence="1">The sequence shown here is derived from an EMBL/GenBank/DDBJ whole genome shotgun (WGS) entry which is preliminary data.</text>
</comment>
<dbReference type="OrthoDB" id="338508at2"/>
<keyword evidence="2" id="KW-1185">Reference proteome</keyword>
<proteinExistence type="predicted"/>
<dbReference type="AlphaFoldDB" id="A0A2N0AIJ4"/>